<dbReference type="EMBL" id="QWIK01001157">
    <property type="protein sequence ID" value="RMX97051.1"/>
    <property type="molecule type" value="Genomic_DNA"/>
</dbReference>
<dbReference type="AlphaFoldDB" id="A0A3M6Y2C5"/>
<dbReference type="PANTHER" id="PTHR33336:SF3">
    <property type="entry name" value="ABM DOMAIN-CONTAINING PROTEIN"/>
    <property type="match status" value="1"/>
</dbReference>
<protein>
    <recommendedName>
        <fullName evidence="1">ABM domain-containing protein</fullName>
    </recommendedName>
</protein>
<dbReference type="SUPFAM" id="SSF54909">
    <property type="entry name" value="Dimeric alpha+beta barrel"/>
    <property type="match status" value="1"/>
</dbReference>
<dbReference type="InterPro" id="IPR050744">
    <property type="entry name" value="AI-2_Isomerase_LsrG"/>
</dbReference>
<dbReference type="GO" id="GO:0003824">
    <property type="term" value="F:catalytic activity"/>
    <property type="evidence" value="ECO:0007669"/>
    <property type="project" value="TreeGrafter"/>
</dbReference>
<name>A0A3M6Y2C5_HORWE</name>
<feature type="domain" description="ABM" evidence="1">
    <location>
        <begin position="22"/>
        <end position="116"/>
    </location>
</feature>
<organism evidence="2 3">
    <name type="scientific">Hortaea werneckii</name>
    <name type="common">Black yeast</name>
    <name type="synonym">Cladosporium werneckii</name>
    <dbReference type="NCBI Taxonomy" id="91943"/>
    <lineage>
        <taxon>Eukaryota</taxon>
        <taxon>Fungi</taxon>
        <taxon>Dikarya</taxon>
        <taxon>Ascomycota</taxon>
        <taxon>Pezizomycotina</taxon>
        <taxon>Dothideomycetes</taxon>
        <taxon>Dothideomycetidae</taxon>
        <taxon>Mycosphaerellales</taxon>
        <taxon>Teratosphaeriaceae</taxon>
        <taxon>Hortaea</taxon>
    </lineage>
</organism>
<dbReference type="Proteomes" id="UP000282582">
    <property type="component" value="Unassembled WGS sequence"/>
</dbReference>
<dbReference type="Gene3D" id="3.30.70.100">
    <property type="match status" value="1"/>
</dbReference>
<reference evidence="2 3" key="1">
    <citation type="journal article" date="2018" name="BMC Genomics">
        <title>Genomic evidence for intraspecific hybridization in a clonal and extremely halotolerant yeast.</title>
        <authorList>
            <person name="Gostincar C."/>
            <person name="Stajich J.E."/>
            <person name="Zupancic J."/>
            <person name="Zalar P."/>
            <person name="Gunde-Cimerman N."/>
        </authorList>
    </citation>
    <scope>NUCLEOTIDE SEQUENCE [LARGE SCALE GENOMIC DNA]</scope>
    <source>
        <strain evidence="2 3">EXF-6654</strain>
    </source>
</reference>
<accession>A0A3M6Y2C5</accession>
<dbReference type="InterPro" id="IPR011008">
    <property type="entry name" value="Dimeric_a/b-barrel"/>
</dbReference>
<gene>
    <name evidence="2" type="ORF">D0868_10848</name>
</gene>
<evidence type="ECO:0000313" key="3">
    <source>
        <dbReference type="Proteomes" id="UP000282582"/>
    </source>
</evidence>
<comment type="caution">
    <text evidence="2">The sequence shown here is derived from an EMBL/GenBank/DDBJ whole genome shotgun (WGS) entry which is preliminary data.</text>
</comment>
<proteinExistence type="predicted"/>
<evidence type="ECO:0000313" key="2">
    <source>
        <dbReference type="EMBL" id="RMX97051.1"/>
    </source>
</evidence>
<dbReference type="PROSITE" id="PS51725">
    <property type="entry name" value="ABM"/>
    <property type="match status" value="1"/>
</dbReference>
<dbReference type="InterPro" id="IPR007138">
    <property type="entry name" value="ABM_dom"/>
</dbReference>
<dbReference type="Pfam" id="PF03992">
    <property type="entry name" value="ABM"/>
    <property type="match status" value="1"/>
</dbReference>
<evidence type="ECO:0000259" key="1">
    <source>
        <dbReference type="PROSITE" id="PS51725"/>
    </source>
</evidence>
<dbReference type="PANTHER" id="PTHR33336">
    <property type="entry name" value="QUINOL MONOOXYGENASE YGIN-RELATED"/>
    <property type="match status" value="1"/>
</dbReference>
<sequence length="121" mass="13698">MGSVQRDADGFIIGLEVPEDEFCVYGTIHAHPEHSDALEAVYAQTNQLAKSEPGTLQYCISRDPDDPTLFHMFEHYAGREAFERHNAQPIIQKLIQDQLFKGVKAVIVKPIPFPVFQMLGW</sequence>